<evidence type="ECO:0000256" key="2">
    <source>
        <dbReference type="ARBA" id="ARBA00022448"/>
    </source>
</evidence>
<comment type="similarity">
    <text evidence="7">Belongs to the TonB-dependent receptor family.</text>
</comment>
<keyword evidence="10" id="KW-0675">Receptor</keyword>
<evidence type="ECO:0000256" key="3">
    <source>
        <dbReference type="ARBA" id="ARBA00022452"/>
    </source>
</evidence>
<evidence type="ECO:0000256" key="4">
    <source>
        <dbReference type="ARBA" id="ARBA00022692"/>
    </source>
</evidence>
<dbReference type="Gene3D" id="2.170.130.10">
    <property type="entry name" value="TonB-dependent receptor, plug domain"/>
    <property type="match status" value="1"/>
</dbReference>
<keyword evidence="4 7" id="KW-0812">Transmembrane</keyword>
<keyword evidence="2 7" id="KW-0813">Transport</keyword>
<protein>
    <submittedName>
        <fullName evidence="10">TonB-dependent receptor</fullName>
    </submittedName>
</protein>
<evidence type="ECO:0000256" key="7">
    <source>
        <dbReference type="PROSITE-ProRule" id="PRU01360"/>
    </source>
</evidence>
<evidence type="ECO:0000256" key="6">
    <source>
        <dbReference type="ARBA" id="ARBA00023237"/>
    </source>
</evidence>
<keyword evidence="3 7" id="KW-1134">Transmembrane beta strand</keyword>
<evidence type="ECO:0000313" key="10">
    <source>
        <dbReference type="EMBL" id="WCT10864.1"/>
    </source>
</evidence>
<dbReference type="PROSITE" id="PS52016">
    <property type="entry name" value="TONB_DEPENDENT_REC_3"/>
    <property type="match status" value="1"/>
</dbReference>
<dbReference type="InterPro" id="IPR037066">
    <property type="entry name" value="Plug_dom_sf"/>
</dbReference>
<dbReference type="InterPro" id="IPR008969">
    <property type="entry name" value="CarboxyPept-like_regulatory"/>
</dbReference>
<keyword evidence="6 7" id="KW-0998">Cell outer membrane</keyword>
<dbReference type="InterPro" id="IPR012910">
    <property type="entry name" value="Plug_dom"/>
</dbReference>
<reference evidence="10 11" key="1">
    <citation type="submission" date="2023-02" db="EMBL/GenBank/DDBJ databases">
        <title>Genome sequence of Mucilaginibacter jinjuensis strain KACC 16571.</title>
        <authorList>
            <person name="Kim S."/>
            <person name="Heo J."/>
            <person name="Kwon S.-W."/>
        </authorList>
    </citation>
    <scope>NUCLEOTIDE SEQUENCE [LARGE SCALE GENOMIC DNA]</scope>
    <source>
        <strain evidence="10 11">KACC 16571</strain>
    </source>
</reference>
<dbReference type="SUPFAM" id="SSF49464">
    <property type="entry name" value="Carboxypeptidase regulatory domain-like"/>
    <property type="match status" value="1"/>
</dbReference>
<organism evidence="10 11">
    <name type="scientific">Mucilaginibacter jinjuensis</name>
    <dbReference type="NCBI Taxonomy" id="1176721"/>
    <lineage>
        <taxon>Bacteria</taxon>
        <taxon>Pseudomonadati</taxon>
        <taxon>Bacteroidota</taxon>
        <taxon>Sphingobacteriia</taxon>
        <taxon>Sphingobacteriales</taxon>
        <taxon>Sphingobacteriaceae</taxon>
        <taxon>Mucilaginibacter</taxon>
    </lineage>
</organism>
<evidence type="ECO:0000259" key="9">
    <source>
        <dbReference type="Pfam" id="PF07715"/>
    </source>
</evidence>
<evidence type="ECO:0000313" key="11">
    <source>
        <dbReference type="Proteomes" id="UP001216139"/>
    </source>
</evidence>
<feature type="signal peptide" evidence="8">
    <location>
        <begin position="1"/>
        <end position="22"/>
    </location>
</feature>
<evidence type="ECO:0000256" key="8">
    <source>
        <dbReference type="SAM" id="SignalP"/>
    </source>
</evidence>
<dbReference type="Proteomes" id="UP001216139">
    <property type="component" value="Chromosome"/>
</dbReference>
<dbReference type="PROSITE" id="PS51257">
    <property type="entry name" value="PROKAR_LIPOPROTEIN"/>
    <property type="match status" value="1"/>
</dbReference>
<name>A0ABY7T3L4_9SPHI</name>
<dbReference type="SUPFAM" id="SSF56935">
    <property type="entry name" value="Porins"/>
    <property type="match status" value="1"/>
</dbReference>
<dbReference type="InterPro" id="IPR036942">
    <property type="entry name" value="Beta-barrel_TonB_sf"/>
</dbReference>
<evidence type="ECO:0000256" key="5">
    <source>
        <dbReference type="ARBA" id="ARBA00023136"/>
    </source>
</evidence>
<proteinExistence type="inferred from homology"/>
<keyword evidence="5 7" id="KW-0472">Membrane</keyword>
<feature type="domain" description="TonB-dependent receptor plug" evidence="9">
    <location>
        <begin position="262"/>
        <end position="343"/>
    </location>
</feature>
<keyword evidence="8" id="KW-0732">Signal</keyword>
<comment type="subcellular location">
    <subcellularLocation>
        <location evidence="1 7">Cell outer membrane</location>
        <topology evidence="1 7">Multi-pass membrane protein</topology>
    </subcellularLocation>
</comment>
<dbReference type="Pfam" id="PF07715">
    <property type="entry name" value="Plug"/>
    <property type="match status" value="1"/>
</dbReference>
<dbReference type="RefSeq" id="WP_273629054.1">
    <property type="nucleotide sequence ID" value="NZ_CP117167.1"/>
</dbReference>
<sequence length="921" mass="103422">MKKLSLPLLLFLTIACTQQLHAQAPQAQKILKKTVVDHFFSCPLDAMLDTLSMQYKLRFIFEREPLHTMDIVEHFFNESLLDVLKTVCQKNDLHYWVENDGTIYMLQQPDDLDRLKQLNKMDQTLSKVKPKTLDPPKGPPTHFMFSISGRVVDQNTGEALPGAIVAVRNTSLSTATNTNGNFTMLNVPADTCVLEVSFMGYQPDKFRLDDTKIKEQMVLTLFPSMNALSEVVVTDKKKGVMNTDSKKVSVLQLTPAALDKLPNIGERDILRSFQLMPGVSGSNESSSGAYVRGGTPDQNLVTFDGFTVYQVDHLYGFYSAFNPNAVRDVEMYKGGYSAKYGGRLSAVTEIRGKDGNKNELNIGGDISLLSLNLYAETPLNKNSSALVSFRRSYQGPLYDKIFGQFNKSTAIGGGGPGGGRGFMNQTTPSSYFYDLNAKYTYSPSDKNSFSWTYYSGTDHLDNSRDLNFPSFVASYSSDLRMNDYTKSGNVGTSGKWVSTWGKKLFSTTVLSYSQFNSDHNQGTTGTVTDSGTTTNVNNGILEHNRLRDLSLKSDWEWQAGSKYKVLFGAYGSYLNIDYDYTQNDTISLISQHNTGEIAGSYAELEYDPNNKLHIQPGIRETYYSPTGKLYTEPRFNATYHLTDRFNLKVAGGRFYQFTNQVTREDILNGNRTFWTLADGKTMPVSSANHYIAGFNYETKDFLIDVEGYYKQLDGLTQYSIRQQGGEGFRSVGTTATITENYYVGNGWAKGIEVLLQKKVGVYTGWIAYTLAQSKSKFAAYGTDYFPSDQDVRNEFKSINMYHLQRWSFAATWIYSTGKPYTAPLGSYTINTVDGNKQTYLTISDKNGERLPAYHRLDLSATYDLLKISGNKVGSIGFSLFNAYNHTNIWYKQYSIQNNQVVISNVNYLGMTPNITLSLRWK</sequence>
<dbReference type="Gene3D" id="2.40.170.20">
    <property type="entry name" value="TonB-dependent receptor, beta-barrel domain"/>
    <property type="match status" value="1"/>
</dbReference>
<dbReference type="InterPro" id="IPR039426">
    <property type="entry name" value="TonB-dep_rcpt-like"/>
</dbReference>
<dbReference type="Gene3D" id="2.60.40.1120">
    <property type="entry name" value="Carboxypeptidase-like, regulatory domain"/>
    <property type="match status" value="1"/>
</dbReference>
<feature type="chain" id="PRO_5046172943" evidence="8">
    <location>
        <begin position="23"/>
        <end position="921"/>
    </location>
</feature>
<keyword evidence="11" id="KW-1185">Reference proteome</keyword>
<accession>A0ABY7T3L4</accession>
<gene>
    <name evidence="10" type="ORF">PQO05_19185</name>
</gene>
<dbReference type="Pfam" id="PF13715">
    <property type="entry name" value="CarbopepD_reg_2"/>
    <property type="match status" value="1"/>
</dbReference>
<dbReference type="EMBL" id="CP117167">
    <property type="protein sequence ID" value="WCT10864.1"/>
    <property type="molecule type" value="Genomic_DNA"/>
</dbReference>
<evidence type="ECO:0000256" key="1">
    <source>
        <dbReference type="ARBA" id="ARBA00004571"/>
    </source>
</evidence>